<dbReference type="GO" id="GO:0071897">
    <property type="term" value="P:DNA biosynthetic process"/>
    <property type="evidence" value="ECO:0007669"/>
    <property type="project" value="UniProtKB-ARBA"/>
</dbReference>
<protein>
    <recommendedName>
        <fullName evidence="1">Reverse transcriptase domain-containing protein</fullName>
    </recommendedName>
</protein>
<sequence length="731" mass="84495">MDVVSTGQPTYWPSDRSKIPDLIDFCVTKGITRNNISCNSCWDLSSDHSPIIINIQSNIKVTLKKCTLHNKKTNWILFRYLIDEAFKVPPPLKTEDDITNAVEFFNRNVQNAAWNSTPLDKYKSDAQSVAPNILDIIKEKRKTRKLWQQNRCPDTKKIFNHKVRELKQLLERDRNASFQAYLEGLDATAATDYSLWKATKKIKRPIVTSSPLRKLDLSWARSDQEKATTFAEHLEKVFQPHPYEGSPEHEKEVIRFIDIPDQDDIEPDYFTKSEVENIIKKANSKKAPGYDLITNKVLQELPDSGITLLTAIYNAITKLKLIPPQWKVAQIIMLLKPNKQPEDPKSYRPISLLPIPSKIYESLISRRLTPLIEQCKLIPKHQFGFRRKHATIEQVHRLISEIDKAFEAKKYCAGVFLDISQAFDRVWHEGLLFKLKSLFPTYMYKILKSFLENRHFLVQNGEALSSLCPIKAGVPQGSVLGSTLYLIYTSDLPTSESIITGTFADDTAILAAHSDPVEAAELLQCGLNDISIWLKKWRIKANETKSVNVTFTLRRGTCPPVKLNNLEVPQSDHVRYLGLHLDKRLTWQKHIFTKRKQLGLQLRKMYWLMGRRSQLSLSSKLLLYKTILKPIWTYGIQLWGTASHSNIDIVQRFQNKILRLITGALWFVTNEQLHHDLQVTTVKQEILFYTNKYKERIKDHPNSLANVLMEDNTTIRRLKRKMPQDTLKSQQ</sequence>
<organism evidence="2 3">
    <name type="scientific">Euphydryas editha</name>
    <name type="common">Edith's checkerspot</name>
    <dbReference type="NCBI Taxonomy" id="104508"/>
    <lineage>
        <taxon>Eukaryota</taxon>
        <taxon>Metazoa</taxon>
        <taxon>Ecdysozoa</taxon>
        <taxon>Arthropoda</taxon>
        <taxon>Hexapoda</taxon>
        <taxon>Insecta</taxon>
        <taxon>Pterygota</taxon>
        <taxon>Neoptera</taxon>
        <taxon>Endopterygota</taxon>
        <taxon>Lepidoptera</taxon>
        <taxon>Glossata</taxon>
        <taxon>Ditrysia</taxon>
        <taxon>Papilionoidea</taxon>
        <taxon>Nymphalidae</taxon>
        <taxon>Nymphalinae</taxon>
        <taxon>Euphydryas</taxon>
    </lineage>
</organism>
<dbReference type="AlphaFoldDB" id="A0AAU9UN28"/>
<comment type="caution">
    <text evidence="2">The sequence shown here is derived from an EMBL/GenBank/DDBJ whole genome shotgun (WGS) entry which is preliminary data.</text>
</comment>
<dbReference type="PANTHER" id="PTHR36688:SF2">
    <property type="entry name" value="ENDONUCLEASE_EXONUCLEASE_PHOSPHATASE DOMAIN-CONTAINING PROTEIN"/>
    <property type="match status" value="1"/>
</dbReference>
<dbReference type="Proteomes" id="UP001153954">
    <property type="component" value="Unassembled WGS sequence"/>
</dbReference>
<dbReference type="EMBL" id="CAKOGL010000022">
    <property type="protein sequence ID" value="CAH2100421.1"/>
    <property type="molecule type" value="Genomic_DNA"/>
</dbReference>
<dbReference type="InterPro" id="IPR000477">
    <property type="entry name" value="RT_dom"/>
</dbReference>
<dbReference type="SUPFAM" id="SSF56672">
    <property type="entry name" value="DNA/RNA polymerases"/>
    <property type="match status" value="1"/>
</dbReference>
<proteinExistence type="predicted"/>
<dbReference type="InterPro" id="IPR052560">
    <property type="entry name" value="RdDP_mobile_element"/>
</dbReference>
<dbReference type="InterPro" id="IPR043502">
    <property type="entry name" value="DNA/RNA_pol_sf"/>
</dbReference>
<accession>A0AAU9UN28</accession>
<gene>
    <name evidence="2" type="ORF">EEDITHA_LOCUS15283</name>
</gene>
<name>A0AAU9UN28_EUPED</name>
<evidence type="ECO:0000313" key="2">
    <source>
        <dbReference type="EMBL" id="CAH2100421.1"/>
    </source>
</evidence>
<evidence type="ECO:0000313" key="3">
    <source>
        <dbReference type="Proteomes" id="UP001153954"/>
    </source>
</evidence>
<evidence type="ECO:0000259" key="1">
    <source>
        <dbReference type="PROSITE" id="PS50878"/>
    </source>
</evidence>
<dbReference type="PROSITE" id="PS50878">
    <property type="entry name" value="RT_POL"/>
    <property type="match status" value="1"/>
</dbReference>
<reference evidence="2" key="1">
    <citation type="submission" date="2022-03" db="EMBL/GenBank/DDBJ databases">
        <authorList>
            <person name="Tunstrom K."/>
        </authorList>
    </citation>
    <scope>NUCLEOTIDE SEQUENCE</scope>
</reference>
<keyword evidence="3" id="KW-1185">Reference proteome</keyword>
<dbReference type="CDD" id="cd01650">
    <property type="entry name" value="RT_nLTR_like"/>
    <property type="match status" value="1"/>
</dbReference>
<dbReference type="PANTHER" id="PTHR36688">
    <property type="entry name" value="ENDO/EXONUCLEASE/PHOSPHATASE DOMAIN-CONTAINING PROTEIN"/>
    <property type="match status" value="1"/>
</dbReference>
<dbReference type="Pfam" id="PF00078">
    <property type="entry name" value="RVT_1"/>
    <property type="match status" value="1"/>
</dbReference>
<feature type="domain" description="Reverse transcriptase" evidence="1">
    <location>
        <begin position="315"/>
        <end position="581"/>
    </location>
</feature>